<dbReference type="Proteomes" id="UP000261905">
    <property type="component" value="Unassembled WGS sequence"/>
</dbReference>
<gene>
    <name evidence="2" type="ORF">DX130_02525</name>
</gene>
<evidence type="ECO:0000313" key="2">
    <source>
        <dbReference type="EMBL" id="REK75968.1"/>
    </source>
</evidence>
<comment type="caution">
    <text evidence="2">The sequence shown here is derived from an EMBL/GenBank/DDBJ whole genome shotgun (WGS) entry which is preliminary data.</text>
</comment>
<organism evidence="2 3">
    <name type="scientific">Paenibacillus paeoniae</name>
    <dbReference type="NCBI Taxonomy" id="2292705"/>
    <lineage>
        <taxon>Bacteria</taxon>
        <taxon>Bacillati</taxon>
        <taxon>Bacillota</taxon>
        <taxon>Bacilli</taxon>
        <taxon>Bacillales</taxon>
        <taxon>Paenibacillaceae</taxon>
        <taxon>Paenibacillus</taxon>
    </lineage>
</organism>
<keyword evidence="3" id="KW-1185">Reference proteome</keyword>
<dbReference type="AlphaFoldDB" id="A0A371PID5"/>
<keyword evidence="1" id="KW-0472">Membrane</keyword>
<proteinExistence type="predicted"/>
<name>A0A371PID5_9BACL</name>
<protein>
    <submittedName>
        <fullName evidence="2">Uncharacterized protein</fullName>
    </submittedName>
</protein>
<evidence type="ECO:0000313" key="3">
    <source>
        <dbReference type="Proteomes" id="UP000261905"/>
    </source>
</evidence>
<accession>A0A371PID5</accession>
<keyword evidence="1" id="KW-0812">Transmembrane</keyword>
<dbReference type="EMBL" id="QUBQ01000001">
    <property type="protein sequence ID" value="REK75968.1"/>
    <property type="molecule type" value="Genomic_DNA"/>
</dbReference>
<sequence>MNVLDREEYKKWALVRQKGKFRYMVKWILYFFLFMTLVHGFLSLVNGTEFGLQEVLIVLAISLLIGSIGSMLRWMFFEKRFSSSHDHNSSL</sequence>
<reference evidence="2 3" key="1">
    <citation type="submission" date="2018-08" db="EMBL/GenBank/DDBJ databases">
        <title>Paenibacillus sp. M4BSY-1, whole genome shotgun sequence.</title>
        <authorList>
            <person name="Tuo L."/>
        </authorList>
    </citation>
    <scope>NUCLEOTIDE SEQUENCE [LARGE SCALE GENOMIC DNA]</scope>
    <source>
        <strain evidence="2 3">M4BSY-1</strain>
    </source>
</reference>
<evidence type="ECO:0000256" key="1">
    <source>
        <dbReference type="SAM" id="Phobius"/>
    </source>
</evidence>
<feature type="transmembrane region" description="Helical" evidence="1">
    <location>
        <begin position="21"/>
        <end position="43"/>
    </location>
</feature>
<feature type="transmembrane region" description="Helical" evidence="1">
    <location>
        <begin position="55"/>
        <end position="76"/>
    </location>
</feature>
<keyword evidence="1" id="KW-1133">Transmembrane helix</keyword>